<dbReference type="SMART" id="SM00066">
    <property type="entry name" value="GAL4"/>
    <property type="match status" value="1"/>
</dbReference>
<gene>
    <name evidence="3" type="ORF">BN860_03884g</name>
</gene>
<dbReference type="Gene3D" id="4.10.240.10">
    <property type="entry name" value="Zn(2)-C6 fungal-type DNA-binding domain"/>
    <property type="match status" value="1"/>
</dbReference>
<dbReference type="GO" id="GO:0000981">
    <property type="term" value="F:DNA-binding transcription factor activity, RNA polymerase II-specific"/>
    <property type="evidence" value="ECO:0007669"/>
    <property type="project" value="InterPro"/>
</dbReference>
<dbReference type="CDD" id="cd00067">
    <property type="entry name" value="GAL4"/>
    <property type="match status" value="1"/>
</dbReference>
<dbReference type="PANTHER" id="PTHR31644:SF2">
    <property type="entry name" value="TRANSCRIPTIONAL ACTIVATOR ARO80-RELATED"/>
    <property type="match status" value="1"/>
</dbReference>
<dbReference type="GO" id="GO:0005634">
    <property type="term" value="C:nucleus"/>
    <property type="evidence" value="ECO:0007669"/>
    <property type="project" value="TreeGrafter"/>
</dbReference>
<feature type="compositionally biased region" description="Low complexity" evidence="1">
    <location>
        <begin position="774"/>
        <end position="784"/>
    </location>
</feature>
<dbReference type="AlphaFoldDB" id="A0A8J2XB09"/>
<reference evidence="4" key="1">
    <citation type="journal article" date="2013" name="Genome Announc.">
        <title>Genome sequence of the food spoilage yeast Zygosaccharomyces bailii CLIB 213(T).</title>
        <authorList>
            <person name="Galeote V."/>
            <person name="Bigey F."/>
            <person name="Devillers H."/>
            <person name="Neuveglise C."/>
            <person name="Dequin S."/>
        </authorList>
    </citation>
    <scope>NUCLEOTIDE SEQUENCE [LARGE SCALE GENOMIC DNA]</scope>
    <source>
        <strain evidence="4">CLIB 213 / ATCC 58445 / CBS 680 / CCRC 21525 / NBRC 1098 / NCYC 1416 / NRRL Y-2227</strain>
    </source>
</reference>
<dbReference type="InterPro" id="IPR001138">
    <property type="entry name" value="Zn2Cys6_DnaBD"/>
</dbReference>
<dbReference type="PROSITE" id="PS00463">
    <property type="entry name" value="ZN2_CY6_FUNGAL_1"/>
    <property type="match status" value="1"/>
</dbReference>
<accession>A0A8J2XB09</accession>
<keyword evidence="4" id="KW-1185">Reference proteome</keyword>
<dbReference type="PROSITE" id="PS50048">
    <property type="entry name" value="ZN2_CY6_FUNGAL_2"/>
    <property type="match status" value="1"/>
</dbReference>
<evidence type="ECO:0000313" key="3">
    <source>
        <dbReference type="EMBL" id="CDF89880.1"/>
    </source>
</evidence>
<dbReference type="SUPFAM" id="SSF57701">
    <property type="entry name" value="Zn2/Cys6 DNA-binding domain"/>
    <property type="match status" value="1"/>
</dbReference>
<protein>
    <submittedName>
        <fullName evidence="3">ZYBA0S05-03884g1_1</fullName>
    </submittedName>
</protein>
<dbReference type="EMBL" id="HG316458">
    <property type="protein sequence ID" value="CDF89880.1"/>
    <property type="molecule type" value="Genomic_DNA"/>
</dbReference>
<sequence>MKRTAAQAKSGSAGSAKKWQRCYKACMSCRNRKMKCDMGPLDDPHGPPCVRCRREHKECILPDNKKRKVDRSMRLSKIENGLAENVDCQAGQNAMKSMDKDVPDGPSNPDMIDPRWKFEIGTMYNALEFLAKAAGSVAKEEQEPKAFQPANELNIGASPYERMNNIISDYMGSVDTSDESFLAPLVRPNGSQQAAVPLIEKLSSMRPKSSKKLTDVEYIGPLKLLSEDEANKLIDVFFLTMHPFFPHIPLQLQDSDELARYPILLCAILTIVARYSSFRELGFHDNDSSNRNIEVHEKLWIYCQRLISQTVWAEASTRSIGTVLAFLLFTEWNPRAIHWKWSDYANNLDLNDISKRDTNDSGAIKQVEGFGGMAAVRRSDRMAWMLTGTAVRLAQDMSFIDTSCKIFVATHIAETHTAINLNQRSILSESLSEVNRSILEREDDIGNENFYLEHILQKDESKERWTNFLQCMSDGRRAKGTGPLTDIERVFLNDEYVLYYVNAHNDSPRKVPSILPFPLKFSEIQRAKIELLRILTIGYESIYYDRQKFKTNLLNNDPRRVLTLLEIISVLIDRWYASYRGLLTPASGKPCDVEMCRNKKAVYDLTEKIDKESLRCEYNYCQLYVYSLALQGDLKHTKLNMSEITKSARYVELAYKAAKEMLDSAERIHALRMLRYMPIRWVTRIMRSVAFIVKCYMTMTRDGMAANPVASTILRLTVIPSEETVDMLQRAAATLREAAPDDLHLGTRYSKILIYLCAEVKMRSQMGDSEEHTQQQQQHQHQSQLNSERAKNQVPPLPLSSESTTNPATWSGRNASSNKTKVDTYSCDPELPFNDPFDWLTASDEMGLEFVDTWTEMIENRYMQDELGNLNGPQGGQT</sequence>
<dbReference type="PANTHER" id="PTHR31644">
    <property type="entry name" value="TRANSCRIPTIONAL ACTIVATOR ARO80-RELATED"/>
    <property type="match status" value="1"/>
</dbReference>
<dbReference type="GO" id="GO:0045944">
    <property type="term" value="P:positive regulation of transcription by RNA polymerase II"/>
    <property type="evidence" value="ECO:0007669"/>
    <property type="project" value="TreeGrafter"/>
</dbReference>
<evidence type="ECO:0000313" key="4">
    <source>
        <dbReference type="Proteomes" id="UP000019375"/>
    </source>
</evidence>
<dbReference type="InterPro" id="IPR052780">
    <property type="entry name" value="AAA_Catabolism_Regulators"/>
</dbReference>
<feature type="domain" description="Zn(2)-C6 fungal-type" evidence="2">
    <location>
        <begin position="25"/>
        <end position="61"/>
    </location>
</feature>
<feature type="compositionally biased region" description="Polar residues" evidence="1">
    <location>
        <begin position="800"/>
        <end position="819"/>
    </location>
</feature>
<feature type="region of interest" description="Disordered" evidence="1">
    <location>
        <begin position="766"/>
        <end position="823"/>
    </location>
</feature>
<dbReference type="Pfam" id="PF00172">
    <property type="entry name" value="Zn_clus"/>
    <property type="match status" value="1"/>
</dbReference>
<dbReference type="GO" id="GO:0009074">
    <property type="term" value="P:aromatic amino acid family catabolic process"/>
    <property type="evidence" value="ECO:0007669"/>
    <property type="project" value="TreeGrafter"/>
</dbReference>
<dbReference type="CDD" id="cd12148">
    <property type="entry name" value="fungal_TF_MHR"/>
    <property type="match status" value="1"/>
</dbReference>
<name>A0A8J2XB09_ZYGB2</name>
<dbReference type="Proteomes" id="UP000019375">
    <property type="component" value="Unassembled WGS sequence"/>
</dbReference>
<proteinExistence type="predicted"/>
<organism evidence="3 4">
    <name type="scientific">Zygosaccharomyces bailii (strain CLIB 213 / ATCC 58445 / CBS 680 / BCRC 21525 / NBRC 1098 / NCYC 1416 / NRRL Y-2227)</name>
    <dbReference type="NCBI Taxonomy" id="1333698"/>
    <lineage>
        <taxon>Eukaryota</taxon>
        <taxon>Fungi</taxon>
        <taxon>Dikarya</taxon>
        <taxon>Ascomycota</taxon>
        <taxon>Saccharomycotina</taxon>
        <taxon>Saccharomycetes</taxon>
        <taxon>Saccharomycetales</taxon>
        <taxon>Saccharomycetaceae</taxon>
        <taxon>Zygosaccharomyces</taxon>
    </lineage>
</organism>
<evidence type="ECO:0000259" key="2">
    <source>
        <dbReference type="PROSITE" id="PS50048"/>
    </source>
</evidence>
<dbReference type="GO" id="GO:0008270">
    <property type="term" value="F:zinc ion binding"/>
    <property type="evidence" value="ECO:0007669"/>
    <property type="project" value="InterPro"/>
</dbReference>
<dbReference type="InterPro" id="IPR036864">
    <property type="entry name" value="Zn2-C6_fun-type_DNA-bd_sf"/>
</dbReference>
<dbReference type="OrthoDB" id="2262349at2759"/>
<evidence type="ECO:0000256" key="1">
    <source>
        <dbReference type="SAM" id="MobiDB-lite"/>
    </source>
</evidence>